<dbReference type="STRING" id="679935.Alfi_0793"/>
<dbReference type="KEGG" id="afd:Alfi_0793"/>
<gene>
    <name evidence="1" type="ordered locus">Alfi_0793</name>
</gene>
<dbReference type="AlphaFoldDB" id="I3YJJ9"/>
<evidence type="ECO:0000313" key="1">
    <source>
        <dbReference type="EMBL" id="AFL77167.1"/>
    </source>
</evidence>
<accession>I3YJJ9</accession>
<dbReference type="HOGENOM" id="CLU_2696317_0_0_10"/>
<protein>
    <submittedName>
        <fullName evidence="1">Uncharacterized protein</fullName>
    </submittedName>
</protein>
<sequence>MCKTREYRKATVELCRNCGGRGQVSDDVLYTASGPAGVSSVCCPICKGFGRVWKVNEGTVRIEPFTGQDRQQE</sequence>
<dbReference type="SUPFAM" id="SSF57938">
    <property type="entry name" value="DnaJ/Hsp40 cysteine-rich domain"/>
    <property type="match status" value="1"/>
</dbReference>
<dbReference type="Proteomes" id="UP000006052">
    <property type="component" value="Chromosome"/>
</dbReference>
<name>I3YJJ9_ALIFI</name>
<proteinExistence type="predicted"/>
<dbReference type="InterPro" id="IPR036410">
    <property type="entry name" value="HSP_DnaJ_Cys-rich_dom_sf"/>
</dbReference>
<dbReference type="EMBL" id="CP003274">
    <property type="protein sequence ID" value="AFL77167.1"/>
    <property type="molecule type" value="Genomic_DNA"/>
</dbReference>
<organism evidence="1 2">
    <name type="scientific">Alistipes finegoldii (strain DSM 17242 / JCM 16770 / CCUG 46020 / CIP 107999 / KCTC 15236 / AHN 2437)</name>
    <dbReference type="NCBI Taxonomy" id="679935"/>
    <lineage>
        <taxon>Bacteria</taxon>
        <taxon>Pseudomonadati</taxon>
        <taxon>Bacteroidota</taxon>
        <taxon>Bacteroidia</taxon>
        <taxon>Bacteroidales</taxon>
        <taxon>Rikenellaceae</taxon>
        <taxon>Alistipes</taxon>
    </lineage>
</organism>
<reference evidence="2" key="1">
    <citation type="journal article" date="2013" name="Stand. Genomic Sci.">
        <title>Complete genome sequence of the bile-resistant pigment-producing anaerobe Alistipes finegoldii type strain (AHN2437(T)).</title>
        <authorList>
            <person name="Mavromatis K."/>
            <person name="Stackebrandt E."/>
            <person name="Munk C."/>
            <person name="Lapidus A."/>
            <person name="Nolan M."/>
            <person name="Lucas S."/>
            <person name="Hammon N."/>
            <person name="Deshpande S."/>
            <person name="Cheng J.F."/>
            <person name="Tapia R."/>
            <person name="Goodwin L.A."/>
            <person name="Pitluck S."/>
            <person name="Liolios K."/>
            <person name="Pagani I."/>
            <person name="Ivanova N."/>
            <person name="Mikhailova N."/>
            <person name="Huntemann M."/>
            <person name="Pati A."/>
            <person name="Chen A."/>
            <person name="Palaniappan K."/>
            <person name="Land M."/>
            <person name="Hauser L."/>
            <person name="Rohde M."/>
            <person name="Gronow S."/>
            <person name="Goker M."/>
            <person name="Detter J.C."/>
            <person name="Bristow J."/>
            <person name="Eisen J.A."/>
            <person name="Markowitz V."/>
            <person name="Hugenholtz P."/>
            <person name="Kyrpides N.C."/>
            <person name="Klenk H.P."/>
            <person name="Woyke T."/>
        </authorList>
    </citation>
    <scope>NUCLEOTIDE SEQUENCE</scope>
    <source>
        <strain evidence="2">DSM 17242 / JCM 16770 / AHN 2437 / CCUG 46020 / CIP 107999</strain>
    </source>
</reference>
<evidence type="ECO:0000313" key="2">
    <source>
        <dbReference type="Proteomes" id="UP000006052"/>
    </source>
</evidence>